<name>A0A9D7JXY5_9PROT</name>
<evidence type="ECO:0000313" key="3">
    <source>
        <dbReference type="Proteomes" id="UP000886689"/>
    </source>
</evidence>
<comment type="caution">
    <text evidence="2">The sequence shown here is derived from an EMBL/GenBank/DDBJ whole genome shotgun (WGS) entry which is preliminary data.</text>
</comment>
<sequence>MNTEPIGPVLLKLARAAIAGRFGKESPAADIPDTLRQPGASFVTLTQNGALRGCIGSLEAWRPLADDVRANAIAAAFRDPRFAPLAAEELASTRVEVSLLSTAEPMTFIDEADALTQLRPDIDGVILECDGRRSTFLPQVWEQLPEPQAFLAQLKKKAGLPADFWSDALKLSRYRVEKWKEA</sequence>
<dbReference type="Gene3D" id="3.30.1490.150">
    <property type="entry name" value="Hypothetical protein ph0010, domain 2"/>
    <property type="match status" value="1"/>
</dbReference>
<feature type="domain" description="AMMECR1" evidence="1">
    <location>
        <begin position="1"/>
        <end position="182"/>
    </location>
</feature>
<dbReference type="NCBIfam" id="TIGR00296">
    <property type="entry name" value="TIGR00296 family protein"/>
    <property type="match status" value="1"/>
</dbReference>
<dbReference type="Proteomes" id="UP000886689">
    <property type="component" value="Unassembled WGS sequence"/>
</dbReference>
<dbReference type="SUPFAM" id="SSF143447">
    <property type="entry name" value="AMMECR1-like"/>
    <property type="match status" value="1"/>
</dbReference>
<dbReference type="InterPro" id="IPR036071">
    <property type="entry name" value="AMMECR1_dom_sf"/>
</dbReference>
<dbReference type="PANTHER" id="PTHR13016:SF0">
    <property type="entry name" value="AMME SYNDROME CANDIDATE GENE 1 PROTEIN"/>
    <property type="match status" value="1"/>
</dbReference>
<organism evidence="2 3">
    <name type="scientific">Candidatus Proximibacter danicus</name>
    <dbReference type="NCBI Taxonomy" id="2954365"/>
    <lineage>
        <taxon>Bacteria</taxon>
        <taxon>Pseudomonadati</taxon>
        <taxon>Pseudomonadota</taxon>
        <taxon>Betaproteobacteria</taxon>
        <taxon>Candidatus Proximibacter</taxon>
    </lineage>
</organism>
<proteinExistence type="predicted"/>
<evidence type="ECO:0000313" key="2">
    <source>
        <dbReference type="EMBL" id="MBK8522805.1"/>
    </source>
</evidence>
<dbReference type="InterPro" id="IPR023473">
    <property type="entry name" value="AMMECR1"/>
</dbReference>
<dbReference type="InterPro" id="IPR027623">
    <property type="entry name" value="AmmeMemoSam_A"/>
</dbReference>
<dbReference type="InterPro" id="IPR002733">
    <property type="entry name" value="AMMECR1_domain"/>
</dbReference>
<dbReference type="AlphaFoldDB" id="A0A9D7JXY5"/>
<accession>A0A9D7JXY5</accession>
<dbReference type="Gene3D" id="3.30.700.20">
    <property type="entry name" value="Hypothetical protein ph0010, domain 1"/>
    <property type="match status" value="1"/>
</dbReference>
<evidence type="ECO:0000259" key="1">
    <source>
        <dbReference type="PROSITE" id="PS51112"/>
    </source>
</evidence>
<reference evidence="2" key="1">
    <citation type="submission" date="2020-10" db="EMBL/GenBank/DDBJ databases">
        <title>Connecting structure to function with the recovery of over 1000 high-quality activated sludge metagenome-assembled genomes encoding full-length rRNA genes using long-read sequencing.</title>
        <authorList>
            <person name="Singleton C.M."/>
            <person name="Petriglieri F."/>
            <person name="Kristensen J.M."/>
            <person name="Kirkegaard R.H."/>
            <person name="Michaelsen T.Y."/>
            <person name="Andersen M.H."/>
            <person name="Karst S.M."/>
            <person name="Dueholm M.S."/>
            <person name="Nielsen P.H."/>
            <person name="Albertsen M."/>
        </authorList>
    </citation>
    <scope>NUCLEOTIDE SEQUENCE</scope>
    <source>
        <strain evidence="2">Hirt_18-Q3-R61-65_BATAC.395</strain>
    </source>
</reference>
<gene>
    <name evidence="2" type="primary">amrA</name>
    <name evidence="2" type="ORF">IPL58_00920</name>
</gene>
<dbReference type="Pfam" id="PF01871">
    <property type="entry name" value="AMMECR1"/>
    <property type="match status" value="1"/>
</dbReference>
<dbReference type="EMBL" id="JADJUC010000001">
    <property type="protein sequence ID" value="MBK8522805.1"/>
    <property type="molecule type" value="Genomic_DNA"/>
</dbReference>
<dbReference type="PROSITE" id="PS51112">
    <property type="entry name" value="AMMECR1"/>
    <property type="match status" value="1"/>
</dbReference>
<dbReference type="NCBIfam" id="TIGR04335">
    <property type="entry name" value="AmmeMemoSam_A"/>
    <property type="match status" value="1"/>
</dbReference>
<dbReference type="PANTHER" id="PTHR13016">
    <property type="entry name" value="AMMECR1 HOMOLOG"/>
    <property type="match status" value="1"/>
</dbReference>
<dbReference type="InterPro" id="IPR027485">
    <property type="entry name" value="AMMECR1_N"/>
</dbReference>
<protein>
    <submittedName>
        <fullName evidence="2">AmmeMemoRadiSam system protein A</fullName>
    </submittedName>
</protein>